<evidence type="ECO:0000313" key="2">
    <source>
        <dbReference type="Proteomes" id="UP001500063"/>
    </source>
</evidence>
<accession>A0ABN0XTX1</accession>
<evidence type="ECO:0000313" key="1">
    <source>
        <dbReference type="EMBL" id="GAA0372792.1"/>
    </source>
</evidence>
<comment type="caution">
    <text evidence="1">The sequence shown here is derived from an EMBL/GenBank/DDBJ whole genome shotgun (WGS) entry which is preliminary data.</text>
</comment>
<keyword evidence="2" id="KW-1185">Reference proteome</keyword>
<sequence>MVSTARRSLKNDDMLCPHGGHSLRPLHAGVYRCDEHGITVVRKPPWSLVGLAPARLEGMTLAQALSQAAD</sequence>
<reference evidence="1 2" key="1">
    <citation type="journal article" date="2019" name="Int. J. Syst. Evol. Microbiol.">
        <title>The Global Catalogue of Microorganisms (GCM) 10K type strain sequencing project: providing services to taxonomists for standard genome sequencing and annotation.</title>
        <authorList>
            <consortium name="The Broad Institute Genomics Platform"/>
            <consortium name="The Broad Institute Genome Sequencing Center for Infectious Disease"/>
            <person name="Wu L."/>
            <person name="Ma J."/>
        </authorList>
    </citation>
    <scope>NUCLEOTIDE SEQUENCE [LARGE SCALE GENOMIC DNA]</scope>
    <source>
        <strain evidence="1 2">JCM 4565</strain>
    </source>
</reference>
<protein>
    <submittedName>
        <fullName evidence="1">Uncharacterized protein</fullName>
    </submittedName>
</protein>
<organism evidence="1 2">
    <name type="scientific">Streptomyces blastmyceticus</name>
    <dbReference type="NCBI Taxonomy" id="68180"/>
    <lineage>
        <taxon>Bacteria</taxon>
        <taxon>Bacillati</taxon>
        <taxon>Actinomycetota</taxon>
        <taxon>Actinomycetes</taxon>
        <taxon>Kitasatosporales</taxon>
        <taxon>Streptomycetaceae</taxon>
        <taxon>Streptomyces</taxon>
    </lineage>
</organism>
<name>A0ABN0XTX1_9ACTN</name>
<dbReference type="Proteomes" id="UP001500063">
    <property type="component" value="Unassembled WGS sequence"/>
</dbReference>
<dbReference type="EMBL" id="BAAABW010000028">
    <property type="protein sequence ID" value="GAA0372792.1"/>
    <property type="molecule type" value="Genomic_DNA"/>
</dbReference>
<gene>
    <name evidence="1" type="ORF">GCM10010319_58790</name>
</gene>
<proteinExistence type="predicted"/>